<dbReference type="PROSITE" id="PS50011">
    <property type="entry name" value="PROTEIN_KINASE_DOM"/>
    <property type="match status" value="1"/>
</dbReference>
<comment type="subcellular location">
    <subcellularLocation>
        <location evidence="2">Chromosome</location>
        <location evidence="2">Telomere</location>
    </subcellularLocation>
</comment>
<dbReference type="GO" id="GO:0004674">
    <property type="term" value="F:protein serine/threonine kinase activity"/>
    <property type="evidence" value="ECO:0007669"/>
    <property type="project" value="UniProtKB-EC"/>
</dbReference>
<dbReference type="Pfam" id="PF07714">
    <property type="entry name" value="PK_Tyr_Ser-Thr"/>
    <property type="match status" value="1"/>
</dbReference>
<dbReference type="CDD" id="cd00180">
    <property type="entry name" value="PKc"/>
    <property type="match status" value="1"/>
</dbReference>
<evidence type="ECO:0000313" key="15">
    <source>
        <dbReference type="Proteomes" id="UP000008383"/>
    </source>
</evidence>
<evidence type="ECO:0000256" key="12">
    <source>
        <dbReference type="SAM" id="SignalP"/>
    </source>
</evidence>
<evidence type="ECO:0000256" key="10">
    <source>
        <dbReference type="ARBA" id="ARBA00047899"/>
    </source>
</evidence>
<comment type="function">
    <text evidence="1">Component of the EKC/KEOPS complex that is required for the formation of a threonylcarbamoyl group on adenosine at position 37 (t(6)A37) in tRNAs that read codons beginning with adenine. The complex is probably involved in the transfer of the threonylcarbamoyl moiety of threonylcarbamoyl-AMP (TC-AMP) to the N6 group of A37. BUD32 has ATPase activity in the context of the EKC/KEOPS complex and likely plays a supporting role to the catalytic subunit KAE1. The EKC/KEOPS complex also promotes both telomere uncapping and telomere elongation. The complex is required for efficient recruitment of transcriptional coactivators.</text>
</comment>
<evidence type="ECO:0000256" key="3">
    <source>
        <dbReference type="ARBA" id="ARBA00011534"/>
    </source>
</evidence>
<proteinExistence type="predicted"/>
<dbReference type="InterPro" id="IPR008266">
    <property type="entry name" value="Tyr_kinase_AS"/>
</dbReference>
<dbReference type="PROSITE" id="PS00109">
    <property type="entry name" value="PROTEIN_KINASE_TYR"/>
    <property type="match status" value="1"/>
</dbReference>
<dbReference type="PANTHER" id="PTHR44329">
    <property type="entry name" value="SERINE/THREONINE-PROTEIN KINASE TNNI3K-RELATED"/>
    <property type="match status" value="1"/>
</dbReference>
<evidence type="ECO:0000256" key="2">
    <source>
        <dbReference type="ARBA" id="ARBA00004574"/>
    </source>
</evidence>
<evidence type="ECO:0000256" key="4">
    <source>
        <dbReference type="ARBA" id="ARBA00012513"/>
    </source>
</evidence>
<dbReference type="Gene3D" id="1.10.510.10">
    <property type="entry name" value="Transferase(Phosphotransferase) domain 1"/>
    <property type="match status" value="1"/>
</dbReference>
<evidence type="ECO:0000256" key="6">
    <source>
        <dbReference type="ARBA" id="ARBA00019973"/>
    </source>
</evidence>
<dbReference type="GeneID" id="9577720"/>
<keyword evidence="7" id="KW-0779">Telomere</keyword>
<dbReference type="RefSeq" id="XP_003020872.1">
    <property type="nucleotide sequence ID" value="XM_003020826.1"/>
</dbReference>
<feature type="signal peptide" evidence="12">
    <location>
        <begin position="1"/>
        <end position="16"/>
    </location>
</feature>
<evidence type="ECO:0000256" key="1">
    <source>
        <dbReference type="ARBA" id="ARBA00003747"/>
    </source>
</evidence>
<evidence type="ECO:0000256" key="8">
    <source>
        <dbReference type="ARBA" id="ARBA00030980"/>
    </source>
</evidence>
<evidence type="ECO:0000256" key="11">
    <source>
        <dbReference type="ARBA" id="ARBA00048679"/>
    </source>
</evidence>
<organism evidence="14 15">
    <name type="scientific">Trichophyton verrucosum (strain HKI 0517)</name>
    <dbReference type="NCBI Taxonomy" id="663202"/>
    <lineage>
        <taxon>Eukaryota</taxon>
        <taxon>Fungi</taxon>
        <taxon>Dikarya</taxon>
        <taxon>Ascomycota</taxon>
        <taxon>Pezizomycotina</taxon>
        <taxon>Eurotiomycetes</taxon>
        <taxon>Eurotiomycetidae</taxon>
        <taxon>Onygenales</taxon>
        <taxon>Arthrodermataceae</taxon>
        <taxon>Trichophyton</taxon>
    </lineage>
</organism>
<evidence type="ECO:0000259" key="13">
    <source>
        <dbReference type="PROSITE" id="PS50011"/>
    </source>
</evidence>
<sequence>MLSHVFLFFWQPWSTGLLSNPWSPFSVFLRFLSRLFGISEGRPEKYNGDIEQCKVSNQCSSCRAELPSNEFVFLQFQTPTVVHPTAPNYSKDTTTLIIPGLWMRELNPDLPDDYFKPPANTRADNIYVSKGVLLDIGGTAYLERPPSGEVIKTPLPDVDPRCFRENCRNMRIEARVYKILGNHPRVPKLLSWDPETCCIRMEYVAHGSLSDYMDKNEENLSPDIRLRWAKQAAEGLTLLHSHDILHCDISARNFLLDENLNLKISDFGGVSISGAEPTATAGTRFRWPVMDWDIPPTVEDDIFSLGSLIYFIMSGVYPYKDTASDEVERLYMNREFPDVSDIVCGDIICRCWYRKTTAGEVFNALEHISHQHIARVISGL</sequence>
<dbReference type="InterPro" id="IPR051681">
    <property type="entry name" value="Ser/Thr_Kinases-Pseudokinases"/>
</dbReference>
<dbReference type="HOGENOM" id="CLU_000288_31_2_1"/>
<comment type="caution">
    <text evidence="14">The sequence shown here is derived from an EMBL/GenBank/DDBJ whole genome shotgun (WGS) entry which is preliminary data.</text>
</comment>
<name>D4DD04_TRIVH</name>
<dbReference type="EMBL" id="ACYE01000254">
    <property type="protein sequence ID" value="EFE40254.1"/>
    <property type="molecule type" value="Genomic_DNA"/>
</dbReference>
<dbReference type="EC" id="2.7.11.1" evidence="4"/>
<dbReference type="InterPro" id="IPR001245">
    <property type="entry name" value="Ser-Thr/Tyr_kinase_cat_dom"/>
</dbReference>
<accession>D4DD04</accession>
<reference evidence="15" key="1">
    <citation type="journal article" date="2011" name="Genome Biol.">
        <title>Comparative and functional genomics provide insights into the pathogenicity of dermatophytic fungi.</title>
        <authorList>
            <person name="Burmester A."/>
            <person name="Shelest E."/>
            <person name="Gloeckner G."/>
            <person name="Heddergott C."/>
            <person name="Schindler S."/>
            <person name="Staib P."/>
            <person name="Heidel A."/>
            <person name="Felder M."/>
            <person name="Petzold A."/>
            <person name="Szafranski K."/>
            <person name="Feuermann M."/>
            <person name="Pedruzzi I."/>
            <person name="Priebe S."/>
            <person name="Groth M."/>
            <person name="Winkler R."/>
            <person name="Li W."/>
            <person name="Kniemeyer O."/>
            <person name="Schroeckh V."/>
            <person name="Hertweck C."/>
            <person name="Hube B."/>
            <person name="White T.C."/>
            <person name="Platzer M."/>
            <person name="Guthke R."/>
            <person name="Heitman J."/>
            <person name="Woestemeyer J."/>
            <person name="Zipfel P.F."/>
            <person name="Monod M."/>
            <person name="Brakhage A.A."/>
        </authorList>
    </citation>
    <scope>NUCLEOTIDE SEQUENCE [LARGE SCALE GENOMIC DNA]</scope>
    <source>
        <strain evidence="15">HKI 0517</strain>
    </source>
</reference>
<evidence type="ECO:0000256" key="5">
    <source>
        <dbReference type="ARBA" id="ARBA00013948"/>
    </source>
</evidence>
<comment type="subunit">
    <text evidence="3">Component of the EKC/KEOPS complex composed of at least BUD32, CGI121, GON7, KAE1 and PCC1; the whole complex dimerizes.</text>
</comment>
<dbReference type="InterPro" id="IPR000719">
    <property type="entry name" value="Prot_kinase_dom"/>
</dbReference>
<dbReference type="GO" id="GO:0005524">
    <property type="term" value="F:ATP binding"/>
    <property type="evidence" value="ECO:0007669"/>
    <property type="project" value="InterPro"/>
</dbReference>
<keyword evidence="7" id="KW-0158">Chromosome</keyword>
<evidence type="ECO:0000313" key="14">
    <source>
        <dbReference type="EMBL" id="EFE40254.1"/>
    </source>
</evidence>
<evidence type="ECO:0000256" key="7">
    <source>
        <dbReference type="ARBA" id="ARBA00022895"/>
    </source>
</evidence>
<keyword evidence="15" id="KW-1185">Reference proteome</keyword>
<feature type="chain" id="PRO_5003055436" description="EKC/KEOPS complex subunit BUD32" evidence="12">
    <location>
        <begin position="17"/>
        <end position="380"/>
    </location>
</feature>
<dbReference type="Proteomes" id="UP000008383">
    <property type="component" value="Unassembled WGS sequence"/>
</dbReference>
<evidence type="ECO:0000256" key="9">
    <source>
        <dbReference type="ARBA" id="ARBA00033194"/>
    </source>
</evidence>
<comment type="catalytic activity">
    <reaction evidence="10">
        <text>L-threonyl-[protein] + ATP = O-phospho-L-threonyl-[protein] + ADP + H(+)</text>
        <dbReference type="Rhea" id="RHEA:46608"/>
        <dbReference type="Rhea" id="RHEA-COMP:11060"/>
        <dbReference type="Rhea" id="RHEA-COMP:11605"/>
        <dbReference type="ChEBI" id="CHEBI:15378"/>
        <dbReference type="ChEBI" id="CHEBI:30013"/>
        <dbReference type="ChEBI" id="CHEBI:30616"/>
        <dbReference type="ChEBI" id="CHEBI:61977"/>
        <dbReference type="ChEBI" id="CHEBI:456216"/>
        <dbReference type="EC" id="2.7.11.1"/>
    </reaction>
</comment>
<protein>
    <recommendedName>
        <fullName evidence="6">EKC/KEOPS complex subunit BUD32</fullName>
        <ecNumber evidence="4">2.7.11.1</ecNumber>
    </recommendedName>
    <alternativeName>
        <fullName evidence="8 9">Atypical Serine/threonine protein kinase BUD32</fullName>
    </alternativeName>
    <alternativeName>
        <fullName evidence="5">EKC/KEOPS complex subunit bud32</fullName>
    </alternativeName>
</protein>
<comment type="catalytic activity">
    <reaction evidence="11">
        <text>L-seryl-[protein] + ATP = O-phospho-L-seryl-[protein] + ADP + H(+)</text>
        <dbReference type="Rhea" id="RHEA:17989"/>
        <dbReference type="Rhea" id="RHEA-COMP:9863"/>
        <dbReference type="Rhea" id="RHEA-COMP:11604"/>
        <dbReference type="ChEBI" id="CHEBI:15378"/>
        <dbReference type="ChEBI" id="CHEBI:29999"/>
        <dbReference type="ChEBI" id="CHEBI:30616"/>
        <dbReference type="ChEBI" id="CHEBI:83421"/>
        <dbReference type="ChEBI" id="CHEBI:456216"/>
        <dbReference type="EC" id="2.7.11.1"/>
    </reaction>
</comment>
<dbReference type="KEGG" id="tve:TRV_05010"/>
<keyword evidence="12" id="KW-0732">Signal</keyword>
<feature type="domain" description="Protein kinase" evidence="13">
    <location>
        <begin position="128"/>
        <end position="380"/>
    </location>
</feature>
<dbReference type="AlphaFoldDB" id="D4DD04"/>
<gene>
    <name evidence="14" type="ORF">TRV_05010</name>
</gene>
<dbReference type="GO" id="GO:0000781">
    <property type="term" value="C:chromosome, telomeric region"/>
    <property type="evidence" value="ECO:0007669"/>
    <property type="project" value="UniProtKB-SubCell"/>
</dbReference>
<dbReference type="OrthoDB" id="1668230at2759"/>
<dbReference type="InterPro" id="IPR011009">
    <property type="entry name" value="Kinase-like_dom_sf"/>
</dbReference>
<dbReference type="PANTHER" id="PTHR44329:SF293">
    <property type="entry name" value="MITOGEN-ACTIVATED PROTEIN KINASE KINASE KINASE"/>
    <property type="match status" value="1"/>
</dbReference>
<dbReference type="SUPFAM" id="SSF56112">
    <property type="entry name" value="Protein kinase-like (PK-like)"/>
    <property type="match status" value="1"/>
</dbReference>